<evidence type="ECO:0000256" key="5">
    <source>
        <dbReference type="ARBA" id="ARBA00023242"/>
    </source>
</evidence>
<dbReference type="PROSITE" id="PS50157">
    <property type="entry name" value="ZINC_FINGER_C2H2_2"/>
    <property type="match status" value="1"/>
</dbReference>
<keyword evidence="2" id="KW-0479">Metal-binding</keyword>
<dbReference type="GO" id="GO:0005634">
    <property type="term" value="C:nucleus"/>
    <property type="evidence" value="ECO:0007669"/>
    <property type="project" value="UniProtKB-SubCell"/>
</dbReference>
<dbReference type="PROSITE" id="PS00028">
    <property type="entry name" value="ZINC_FINGER_C2H2_1"/>
    <property type="match status" value="1"/>
</dbReference>
<reference evidence="8" key="1">
    <citation type="submission" date="2020-06" db="EMBL/GenBank/DDBJ databases">
        <authorList>
            <person name="Li T."/>
            <person name="Hu X."/>
            <person name="Zhang T."/>
            <person name="Song X."/>
            <person name="Zhang H."/>
            <person name="Dai N."/>
            <person name="Sheng W."/>
            <person name="Hou X."/>
            <person name="Wei L."/>
        </authorList>
    </citation>
    <scope>NUCLEOTIDE SEQUENCE</scope>
    <source>
        <strain evidence="8">KEN1</strain>
        <tissue evidence="8">Leaf</tissue>
    </source>
</reference>
<keyword evidence="4" id="KW-0862">Zinc</keyword>
<name>A0AAW2VGN2_9LAMI</name>
<sequence>MNYHEPNTSLNLSLSPRTINLDLVLLQDRSSSPNSSSSPPSSPVEARVFSCNYCRRKFYSSQALGGHQNAHKLERTLAKKSRVFSSAVRPHSGLMSRPQGFGPGRVHGLVFGLDQHQGSPGRFERREINFGSDWSGSSHEYDHGDKISNVHDHQDQELSQLDLSLRL</sequence>
<keyword evidence="3 6" id="KW-0863">Zinc-finger</keyword>
<dbReference type="PANTHER" id="PTHR47287">
    <property type="entry name" value="C2H2 AND C2HC ZINC FINGERS SUPERFAMILY PROTEIN"/>
    <property type="match status" value="1"/>
</dbReference>
<reference evidence="8" key="2">
    <citation type="journal article" date="2024" name="Plant">
        <title>Genomic evolution and insights into agronomic trait innovations of Sesamum species.</title>
        <authorList>
            <person name="Miao H."/>
            <person name="Wang L."/>
            <person name="Qu L."/>
            <person name="Liu H."/>
            <person name="Sun Y."/>
            <person name="Le M."/>
            <person name="Wang Q."/>
            <person name="Wei S."/>
            <person name="Zheng Y."/>
            <person name="Lin W."/>
            <person name="Duan Y."/>
            <person name="Cao H."/>
            <person name="Xiong S."/>
            <person name="Wang X."/>
            <person name="Wei L."/>
            <person name="Li C."/>
            <person name="Ma Q."/>
            <person name="Ju M."/>
            <person name="Zhao R."/>
            <person name="Li G."/>
            <person name="Mu C."/>
            <person name="Tian Q."/>
            <person name="Mei H."/>
            <person name="Zhang T."/>
            <person name="Gao T."/>
            <person name="Zhang H."/>
        </authorList>
    </citation>
    <scope>NUCLEOTIDE SEQUENCE</scope>
    <source>
        <strain evidence="8">KEN1</strain>
    </source>
</reference>
<dbReference type="PANTHER" id="PTHR47287:SF15">
    <property type="entry name" value="ZINC FINGER PROTEIN 3-LIKE"/>
    <property type="match status" value="1"/>
</dbReference>
<dbReference type="GO" id="GO:0009788">
    <property type="term" value="P:negative regulation of abscisic acid-activated signaling pathway"/>
    <property type="evidence" value="ECO:0007669"/>
    <property type="project" value="InterPro"/>
</dbReference>
<proteinExistence type="predicted"/>
<gene>
    <name evidence="8" type="ORF">Slati_3005600</name>
</gene>
<evidence type="ECO:0000259" key="7">
    <source>
        <dbReference type="PROSITE" id="PS50157"/>
    </source>
</evidence>
<protein>
    <submittedName>
        <fullName evidence="8">Zinc finger protein 2</fullName>
    </submittedName>
</protein>
<evidence type="ECO:0000256" key="1">
    <source>
        <dbReference type="ARBA" id="ARBA00004123"/>
    </source>
</evidence>
<dbReference type="EMBL" id="JACGWN010000010">
    <property type="protein sequence ID" value="KAL0428308.1"/>
    <property type="molecule type" value="Genomic_DNA"/>
</dbReference>
<feature type="domain" description="C2H2-type" evidence="7">
    <location>
        <begin position="49"/>
        <end position="76"/>
    </location>
</feature>
<comment type="subcellular location">
    <subcellularLocation>
        <location evidence="1">Nucleus</location>
    </subcellularLocation>
</comment>
<accession>A0AAW2VGN2</accession>
<dbReference type="GO" id="GO:0008270">
    <property type="term" value="F:zinc ion binding"/>
    <property type="evidence" value="ECO:0007669"/>
    <property type="project" value="UniProtKB-KW"/>
</dbReference>
<keyword evidence="5" id="KW-0539">Nucleus</keyword>
<evidence type="ECO:0000256" key="6">
    <source>
        <dbReference type="PROSITE-ProRule" id="PRU00042"/>
    </source>
</evidence>
<comment type="caution">
    <text evidence="8">The sequence shown here is derived from an EMBL/GenBank/DDBJ whole genome shotgun (WGS) entry which is preliminary data.</text>
</comment>
<dbReference type="AlphaFoldDB" id="A0AAW2VGN2"/>
<evidence type="ECO:0000256" key="2">
    <source>
        <dbReference type="ARBA" id="ARBA00022723"/>
    </source>
</evidence>
<organism evidence="8">
    <name type="scientific">Sesamum latifolium</name>
    <dbReference type="NCBI Taxonomy" id="2727402"/>
    <lineage>
        <taxon>Eukaryota</taxon>
        <taxon>Viridiplantae</taxon>
        <taxon>Streptophyta</taxon>
        <taxon>Embryophyta</taxon>
        <taxon>Tracheophyta</taxon>
        <taxon>Spermatophyta</taxon>
        <taxon>Magnoliopsida</taxon>
        <taxon>eudicotyledons</taxon>
        <taxon>Gunneridae</taxon>
        <taxon>Pentapetalae</taxon>
        <taxon>asterids</taxon>
        <taxon>lamiids</taxon>
        <taxon>Lamiales</taxon>
        <taxon>Pedaliaceae</taxon>
        <taxon>Sesamum</taxon>
    </lineage>
</organism>
<dbReference type="InterPro" id="IPR013087">
    <property type="entry name" value="Znf_C2H2_type"/>
</dbReference>
<dbReference type="SUPFAM" id="SSF57667">
    <property type="entry name" value="beta-beta-alpha zinc fingers"/>
    <property type="match status" value="1"/>
</dbReference>
<dbReference type="InterPro" id="IPR036236">
    <property type="entry name" value="Znf_C2H2_sf"/>
</dbReference>
<evidence type="ECO:0000256" key="3">
    <source>
        <dbReference type="ARBA" id="ARBA00022771"/>
    </source>
</evidence>
<dbReference type="Gene3D" id="3.30.160.60">
    <property type="entry name" value="Classic Zinc Finger"/>
    <property type="match status" value="1"/>
</dbReference>
<evidence type="ECO:0000256" key="4">
    <source>
        <dbReference type="ARBA" id="ARBA00022833"/>
    </source>
</evidence>
<evidence type="ECO:0000313" key="8">
    <source>
        <dbReference type="EMBL" id="KAL0428308.1"/>
    </source>
</evidence>
<dbReference type="InterPro" id="IPR044246">
    <property type="entry name" value="ZFP3-like"/>
</dbReference>